<dbReference type="Pfam" id="PF04371">
    <property type="entry name" value="PAD_porph"/>
    <property type="match status" value="1"/>
</dbReference>
<sequence length="353" mass="39183">MPLPPCRQYLPPEWAPQSGVMLTWPHAHGDWAPRLSQVEPVFIAIARQVSRREQALIVCYDDAHRARVRELLAGAGIETNRLQLRIAPSNDTWARDHGPITIVCRDEPTLLDFGFNGWGGKYPSDLDNAITRRLFRDGAFGATPLETVDLVLEGGSIEVDGSGTLLTTARCLLAPTRNPKLTQDGLEARLKELLGLDRILWLQHGHLTGDDTDSHIDTLARFCDARTIAYVACDYPNDEHHAELKAMEEELRALRAADGGPYRLVPLPWPRARYDDDGRRLPATYANFLIINGAVLVPTYDDPADGPALARLRECFPGREIIGVDCLPLIYQYGSLHCVTMQLPEGVLGQGQD</sequence>
<dbReference type="Proteomes" id="UP000179362">
    <property type="component" value="Unassembled WGS sequence"/>
</dbReference>
<organism evidence="2 3">
    <name type="scientific">Candidatus Muproteobacteria bacterium RIFCSPHIGHO2_02_FULL_65_16</name>
    <dbReference type="NCBI Taxonomy" id="1817766"/>
    <lineage>
        <taxon>Bacteria</taxon>
        <taxon>Pseudomonadati</taxon>
        <taxon>Pseudomonadota</taxon>
        <taxon>Candidatus Muproteobacteria</taxon>
    </lineage>
</organism>
<dbReference type="AlphaFoldDB" id="A0A1F6U1X3"/>
<dbReference type="PANTHER" id="PTHR31377">
    <property type="entry name" value="AGMATINE DEIMINASE-RELATED"/>
    <property type="match status" value="1"/>
</dbReference>
<evidence type="ECO:0000313" key="3">
    <source>
        <dbReference type="Proteomes" id="UP000179362"/>
    </source>
</evidence>
<protein>
    <submittedName>
        <fullName evidence="2">Agmatine deiminase</fullName>
    </submittedName>
</protein>
<evidence type="ECO:0000313" key="2">
    <source>
        <dbReference type="EMBL" id="OGI51388.1"/>
    </source>
</evidence>
<keyword evidence="1" id="KW-0378">Hydrolase</keyword>
<comment type="caution">
    <text evidence="2">The sequence shown here is derived from an EMBL/GenBank/DDBJ whole genome shotgun (WGS) entry which is preliminary data.</text>
</comment>
<gene>
    <name evidence="2" type="ORF">A3B81_00695</name>
</gene>
<dbReference type="Gene3D" id="3.75.10.10">
    <property type="entry name" value="L-arginine/glycine Amidinotransferase, Chain A"/>
    <property type="match status" value="1"/>
</dbReference>
<reference evidence="2 3" key="1">
    <citation type="journal article" date="2016" name="Nat. Commun.">
        <title>Thousands of microbial genomes shed light on interconnected biogeochemical processes in an aquifer system.</title>
        <authorList>
            <person name="Anantharaman K."/>
            <person name="Brown C.T."/>
            <person name="Hug L.A."/>
            <person name="Sharon I."/>
            <person name="Castelle C.J."/>
            <person name="Probst A.J."/>
            <person name="Thomas B.C."/>
            <person name="Singh A."/>
            <person name="Wilkins M.J."/>
            <person name="Karaoz U."/>
            <person name="Brodie E.L."/>
            <person name="Williams K.H."/>
            <person name="Hubbard S.S."/>
            <person name="Banfield J.F."/>
        </authorList>
    </citation>
    <scope>NUCLEOTIDE SEQUENCE [LARGE SCALE GENOMIC DNA]</scope>
</reference>
<dbReference type="SUPFAM" id="SSF55909">
    <property type="entry name" value="Pentein"/>
    <property type="match status" value="1"/>
</dbReference>
<dbReference type="GO" id="GO:0004668">
    <property type="term" value="F:protein-arginine deiminase activity"/>
    <property type="evidence" value="ECO:0007669"/>
    <property type="project" value="InterPro"/>
</dbReference>
<proteinExistence type="predicted"/>
<evidence type="ECO:0000256" key="1">
    <source>
        <dbReference type="ARBA" id="ARBA00022801"/>
    </source>
</evidence>
<accession>A0A1F6U1X3</accession>
<dbReference type="EMBL" id="MFTA01000058">
    <property type="protein sequence ID" value="OGI51388.1"/>
    <property type="molecule type" value="Genomic_DNA"/>
</dbReference>
<dbReference type="PANTHER" id="PTHR31377:SF0">
    <property type="entry name" value="AGMATINE DEIMINASE-RELATED"/>
    <property type="match status" value="1"/>
</dbReference>
<dbReference type="InterPro" id="IPR007466">
    <property type="entry name" value="Peptidyl-Arg-deiminase_porph"/>
</dbReference>
<name>A0A1F6U1X3_9PROT</name>
<dbReference type="GO" id="GO:0047632">
    <property type="term" value="F:agmatine deiminase activity"/>
    <property type="evidence" value="ECO:0007669"/>
    <property type="project" value="TreeGrafter"/>
</dbReference>
<dbReference type="GO" id="GO:0009446">
    <property type="term" value="P:putrescine biosynthetic process"/>
    <property type="evidence" value="ECO:0007669"/>
    <property type="project" value="InterPro"/>
</dbReference>